<dbReference type="Pfam" id="PF00401">
    <property type="entry name" value="ATP-synt_DE"/>
    <property type="match status" value="1"/>
</dbReference>
<evidence type="ECO:0000256" key="5">
    <source>
        <dbReference type="ARBA" id="ARBA00023136"/>
    </source>
</evidence>
<dbReference type="InterPro" id="IPR020546">
    <property type="entry name" value="ATP_synth_F1_dsu/esu_N"/>
</dbReference>
<dbReference type="InterPro" id="IPR020547">
    <property type="entry name" value="ATP_synth_F1_esu_C"/>
</dbReference>
<dbReference type="PANTHER" id="PTHR13822">
    <property type="entry name" value="ATP SYNTHASE DELTA/EPSILON CHAIN"/>
    <property type="match status" value="1"/>
</dbReference>
<keyword evidence="3 8" id="KW-0813">Transport</keyword>
<dbReference type="SUPFAM" id="SSF46604">
    <property type="entry name" value="Epsilon subunit of F1F0-ATP synthase C-terminal domain"/>
    <property type="match status" value="1"/>
</dbReference>
<evidence type="ECO:0000259" key="11">
    <source>
        <dbReference type="Pfam" id="PF02823"/>
    </source>
</evidence>
<evidence type="ECO:0000256" key="9">
    <source>
        <dbReference type="RuleBase" id="RU003656"/>
    </source>
</evidence>
<evidence type="ECO:0000256" key="6">
    <source>
        <dbReference type="ARBA" id="ARBA00023196"/>
    </source>
</evidence>
<dbReference type="Gene3D" id="2.60.15.10">
    <property type="entry name" value="F0F1 ATP synthase delta/epsilon subunit, N-terminal"/>
    <property type="match status" value="1"/>
</dbReference>
<name>A0A380LL37_9FIRM</name>
<comment type="similarity">
    <text evidence="2 8 9">Belongs to the ATPase epsilon chain family.</text>
</comment>
<keyword evidence="5 8" id="KW-0472">Membrane</keyword>
<evidence type="ECO:0000256" key="2">
    <source>
        <dbReference type="ARBA" id="ARBA00005712"/>
    </source>
</evidence>
<sequence length="131" mass="15174">MIHCKIVTPLGVYRDVMVKNIHCTSVEGEMTILPNHMPVFISLKSSPLKFLNEFDKKKEYAVAGGFLYFENNEALFLVDAIEGKGDIDIERARRAYRRARERLEKRDSTTNMKRAELALVRAINRIHVYDD</sequence>
<proteinExistence type="inferred from homology"/>
<dbReference type="GO" id="GO:0016787">
    <property type="term" value="F:hydrolase activity"/>
    <property type="evidence" value="ECO:0007669"/>
    <property type="project" value="UniProtKB-KW"/>
</dbReference>
<keyword evidence="12" id="KW-0378">Hydrolase</keyword>
<keyword evidence="13" id="KW-1185">Reference proteome</keyword>
<dbReference type="PANTHER" id="PTHR13822:SF10">
    <property type="entry name" value="ATP SYNTHASE EPSILON CHAIN, CHLOROPLASTIC"/>
    <property type="match status" value="1"/>
</dbReference>
<evidence type="ECO:0000256" key="4">
    <source>
        <dbReference type="ARBA" id="ARBA00023065"/>
    </source>
</evidence>
<keyword evidence="4 8" id="KW-0406">Ion transport</keyword>
<evidence type="ECO:0000256" key="1">
    <source>
        <dbReference type="ARBA" id="ARBA00004202"/>
    </source>
</evidence>
<keyword evidence="8" id="KW-1003">Cell membrane</keyword>
<evidence type="ECO:0000313" key="12">
    <source>
        <dbReference type="EMBL" id="SUO03915.1"/>
    </source>
</evidence>
<dbReference type="CDD" id="cd12152">
    <property type="entry name" value="F1-ATPase_delta"/>
    <property type="match status" value="1"/>
</dbReference>
<dbReference type="HAMAP" id="MF_00530">
    <property type="entry name" value="ATP_synth_epsil_bac"/>
    <property type="match status" value="1"/>
</dbReference>
<organism evidence="12 13">
    <name type="scientific">Faecalicoccus pleomorphus</name>
    <dbReference type="NCBI Taxonomy" id="1323"/>
    <lineage>
        <taxon>Bacteria</taxon>
        <taxon>Bacillati</taxon>
        <taxon>Bacillota</taxon>
        <taxon>Erysipelotrichia</taxon>
        <taxon>Erysipelotrichales</taxon>
        <taxon>Erysipelotrichaceae</taxon>
        <taxon>Faecalicoccus</taxon>
    </lineage>
</organism>
<dbReference type="InterPro" id="IPR001469">
    <property type="entry name" value="ATP_synth_F1_dsu/esu"/>
</dbReference>
<dbReference type="RefSeq" id="WP_022789989.1">
    <property type="nucleotide sequence ID" value="NZ_CALEXM010000024.1"/>
</dbReference>
<dbReference type="GO" id="GO:0046933">
    <property type="term" value="F:proton-transporting ATP synthase activity, rotational mechanism"/>
    <property type="evidence" value="ECO:0007669"/>
    <property type="project" value="UniProtKB-UniRule"/>
</dbReference>
<evidence type="ECO:0000313" key="13">
    <source>
        <dbReference type="Proteomes" id="UP000255523"/>
    </source>
</evidence>
<keyword evidence="6 8" id="KW-0139">CF(1)</keyword>
<dbReference type="GO" id="GO:0005886">
    <property type="term" value="C:plasma membrane"/>
    <property type="evidence" value="ECO:0007669"/>
    <property type="project" value="UniProtKB-SubCell"/>
</dbReference>
<evidence type="ECO:0000256" key="7">
    <source>
        <dbReference type="ARBA" id="ARBA00023310"/>
    </source>
</evidence>
<dbReference type="GO" id="GO:0005524">
    <property type="term" value="F:ATP binding"/>
    <property type="evidence" value="ECO:0007669"/>
    <property type="project" value="UniProtKB-UniRule"/>
</dbReference>
<dbReference type="Pfam" id="PF02823">
    <property type="entry name" value="ATP-synt_DE_N"/>
    <property type="match status" value="1"/>
</dbReference>
<dbReference type="GeneID" id="77461776"/>
<dbReference type="Gene3D" id="1.20.5.440">
    <property type="entry name" value="ATP synthase delta/epsilon subunit, C-terminal domain"/>
    <property type="match status" value="1"/>
</dbReference>
<comment type="subcellular location">
    <subcellularLocation>
        <location evidence="1 8">Cell membrane</location>
        <topology evidence="1 8">Peripheral membrane protein</topology>
    </subcellularLocation>
</comment>
<accession>A0A380LL37</accession>
<feature type="domain" description="ATP synthase epsilon subunit C-terminal" evidence="10">
    <location>
        <begin position="86"/>
        <end position="128"/>
    </location>
</feature>
<reference evidence="12 13" key="1">
    <citation type="submission" date="2018-06" db="EMBL/GenBank/DDBJ databases">
        <authorList>
            <consortium name="Pathogen Informatics"/>
            <person name="Doyle S."/>
        </authorList>
    </citation>
    <scope>NUCLEOTIDE SEQUENCE [LARGE SCALE GENOMIC DNA]</scope>
    <source>
        <strain evidence="12 13">NCTC11087</strain>
    </source>
</reference>
<dbReference type="OrthoDB" id="9804110at2"/>
<dbReference type="SUPFAM" id="SSF51344">
    <property type="entry name" value="Epsilon subunit of F1F0-ATP synthase N-terminal domain"/>
    <property type="match status" value="1"/>
</dbReference>
<dbReference type="AlphaFoldDB" id="A0A380LL37"/>
<protein>
    <recommendedName>
        <fullName evidence="8">ATP synthase epsilon chain</fullName>
    </recommendedName>
    <alternativeName>
        <fullName evidence="8">ATP synthase F1 sector epsilon subunit</fullName>
    </alternativeName>
    <alternativeName>
        <fullName evidence="8">F-ATPase epsilon subunit</fullName>
    </alternativeName>
</protein>
<dbReference type="InterPro" id="IPR036794">
    <property type="entry name" value="ATP_F1_dsu/esu_C_sf"/>
</dbReference>
<dbReference type="GO" id="GO:0045259">
    <property type="term" value="C:proton-transporting ATP synthase complex"/>
    <property type="evidence" value="ECO:0007669"/>
    <property type="project" value="UniProtKB-KW"/>
</dbReference>
<evidence type="ECO:0000259" key="10">
    <source>
        <dbReference type="Pfam" id="PF00401"/>
    </source>
</evidence>
<keyword evidence="7 8" id="KW-0066">ATP synthesis</keyword>
<dbReference type="InterPro" id="IPR036771">
    <property type="entry name" value="ATPsynth_dsu/esu_N"/>
</dbReference>
<comment type="function">
    <text evidence="8">Produces ATP from ADP in the presence of a proton gradient across the membrane.</text>
</comment>
<evidence type="ECO:0000256" key="3">
    <source>
        <dbReference type="ARBA" id="ARBA00022448"/>
    </source>
</evidence>
<evidence type="ECO:0000256" key="8">
    <source>
        <dbReference type="HAMAP-Rule" id="MF_00530"/>
    </source>
</evidence>
<keyword evidence="8" id="KW-0375">Hydrogen ion transport</keyword>
<dbReference type="NCBIfam" id="TIGR01216">
    <property type="entry name" value="ATP_synt_epsi"/>
    <property type="match status" value="1"/>
</dbReference>
<gene>
    <name evidence="8 12" type="primary">atpC</name>
    <name evidence="12" type="ORF">NCTC11087_00799</name>
</gene>
<dbReference type="EMBL" id="UHFX01000003">
    <property type="protein sequence ID" value="SUO03915.1"/>
    <property type="molecule type" value="Genomic_DNA"/>
</dbReference>
<comment type="subunit">
    <text evidence="8 9">F-type ATPases have 2 components, CF(1) - the catalytic core - and CF(0) - the membrane proton channel. CF(1) has five subunits: alpha(3), beta(3), gamma(1), delta(1), epsilon(1). CF(0) has three main subunits: a, b and c.</text>
</comment>
<feature type="domain" description="ATP synthase F1 complex delta/epsilon subunit N-terminal" evidence="11">
    <location>
        <begin position="2"/>
        <end position="80"/>
    </location>
</feature>
<dbReference type="Proteomes" id="UP000255523">
    <property type="component" value="Unassembled WGS sequence"/>
</dbReference>